<keyword evidence="1" id="KW-0001">2Fe-2S</keyword>
<gene>
    <name evidence="6" type="ORF">UFOPK4098_00744</name>
    <name evidence="7" type="ORF">UFOPK4347_00674</name>
</gene>
<evidence type="ECO:0000256" key="4">
    <source>
        <dbReference type="ARBA" id="ARBA00023014"/>
    </source>
</evidence>
<organism evidence="7">
    <name type="scientific">freshwater metagenome</name>
    <dbReference type="NCBI Taxonomy" id="449393"/>
    <lineage>
        <taxon>unclassified sequences</taxon>
        <taxon>metagenomes</taxon>
        <taxon>ecological metagenomes</taxon>
    </lineage>
</organism>
<dbReference type="GO" id="GO:0046872">
    <property type="term" value="F:metal ion binding"/>
    <property type="evidence" value="ECO:0007669"/>
    <property type="project" value="UniProtKB-KW"/>
</dbReference>
<name>A0A6J7UE71_9ZZZZ</name>
<feature type="domain" description="Rieske" evidence="5">
    <location>
        <begin position="4"/>
        <end position="101"/>
    </location>
</feature>
<dbReference type="Gene3D" id="2.102.10.10">
    <property type="entry name" value="Rieske [2Fe-2S] iron-sulphur domain"/>
    <property type="match status" value="1"/>
</dbReference>
<evidence type="ECO:0000313" key="6">
    <source>
        <dbReference type="EMBL" id="CAB5019003.1"/>
    </source>
</evidence>
<dbReference type="InterPro" id="IPR036922">
    <property type="entry name" value="Rieske_2Fe-2S_sf"/>
</dbReference>
<dbReference type="Pfam" id="PF00355">
    <property type="entry name" value="Rieske"/>
    <property type="match status" value="1"/>
</dbReference>
<reference evidence="7" key="1">
    <citation type="submission" date="2020-05" db="EMBL/GenBank/DDBJ databases">
        <authorList>
            <person name="Chiriac C."/>
            <person name="Salcher M."/>
            <person name="Ghai R."/>
            <person name="Kavagutti S V."/>
        </authorList>
    </citation>
    <scope>NUCLEOTIDE SEQUENCE</scope>
</reference>
<keyword evidence="2" id="KW-0479">Metal-binding</keyword>
<keyword evidence="4" id="KW-0411">Iron-sulfur</keyword>
<dbReference type="PANTHER" id="PTHR21496">
    <property type="entry name" value="FERREDOXIN-RELATED"/>
    <property type="match status" value="1"/>
</dbReference>
<dbReference type="AlphaFoldDB" id="A0A6J7UE71"/>
<dbReference type="PANTHER" id="PTHR21496:SF23">
    <property type="entry name" value="3-PHENYLPROPIONATE_CINNAMIC ACID DIOXYGENASE FERREDOXIN SUBUNIT"/>
    <property type="match status" value="1"/>
</dbReference>
<dbReference type="InterPro" id="IPR017941">
    <property type="entry name" value="Rieske_2Fe-2S"/>
</dbReference>
<evidence type="ECO:0000256" key="2">
    <source>
        <dbReference type="ARBA" id="ARBA00022723"/>
    </source>
</evidence>
<dbReference type="EMBL" id="CAFBPN010000031">
    <property type="protein sequence ID" value="CAB5019003.1"/>
    <property type="molecule type" value="Genomic_DNA"/>
</dbReference>
<sequence>MSAVRVGVANDFAQGVAVKVDVNGVAVAVVRIDETLYAIADRCSHANISLSEGEVHCGKKELECWKHGSAFSLQTGAPSTFPATQPVEVFSVSTNGDEVFVSRRTENGEAS</sequence>
<evidence type="ECO:0000256" key="3">
    <source>
        <dbReference type="ARBA" id="ARBA00023004"/>
    </source>
</evidence>
<evidence type="ECO:0000256" key="1">
    <source>
        <dbReference type="ARBA" id="ARBA00022714"/>
    </source>
</evidence>
<dbReference type="PROSITE" id="PS51296">
    <property type="entry name" value="RIESKE"/>
    <property type="match status" value="1"/>
</dbReference>
<keyword evidence="3" id="KW-0408">Iron</keyword>
<dbReference type="GO" id="GO:0051537">
    <property type="term" value="F:2 iron, 2 sulfur cluster binding"/>
    <property type="evidence" value="ECO:0007669"/>
    <property type="project" value="UniProtKB-KW"/>
</dbReference>
<evidence type="ECO:0000259" key="5">
    <source>
        <dbReference type="PROSITE" id="PS51296"/>
    </source>
</evidence>
<evidence type="ECO:0000313" key="7">
    <source>
        <dbReference type="EMBL" id="CAB5063970.1"/>
    </source>
</evidence>
<protein>
    <submittedName>
        <fullName evidence="7">Unannotated protein</fullName>
    </submittedName>
</protein>
<accession>A0A6J7UE71</accession>
<dbReference type="CDD" id="cd03528">
    <property type="entry name" value="Rieske_RO_ferredoxin"/>
    <property type="match status" value="1"/>
</dbReference>
<dbReference type="EMBL" id="CAFBQU010000012">
    <property type="protein sequence ID" value="CAB5063970.1"/>
    <property type="molecule type" value="Genomic_DNA"/>
</dbReference>
<proteinExistence type="predicted"/>
<dbReference type="SUPFAM" id="SSF50022">
    <property type="entry name" value="ISP domain"/>
    <property type="match status" value="1"/>
</dbReference>